<evidence type="ECO:0000256" key="8">
    <source>
        <dbReference type="ARBA" id="ARBA00022989"/>
    </source>
</evidence>
<evidence type="ECO:0000313" key="13">
    <source>
        <dbReference type="Proteomes" id="UP000030624"/>
    </source>
</evidence>
<evidence type="ECO:0000256" key="10">
    <source>
        <dbReference type="SAM" id="Phobius"/>
    </source>
</evidence>
<gene>
    <name evidence="12" type="ORF">GACE_0166</name>
</gene>
<feature type="transmembrane region" description="Helical" evidence="10">
    <location>
        <begin position="120"/>
        <end position="144"/>
    </location>
</feature>
<evidence type="ECO:0000256" key="9">
    <source>
        <dbReference type="ARBA" id="ARBA00023136"/>
    </source>
</evidence>
<reference evidence="12 13" key="1">
    <citation type="journal article" date="2015" name="Appl. Environ. Microbiol.">
        <title>The Geoglobus acetivorans genome: Fe(III) reduction, acetate utilization, autotrophic growth, and degradation of aromatic compounds in a hyperthermophilic archaeon.</title>
        <authorList>
            <person name="Mardanov A.V."/>
            <person name="Slododkina G.B."/>
            <person name="Slobodkin A.I."/>
            <person name="Beletsky A.V."/>
            <person name="Gavrilov S.N."/>
            <person name="Kublanov I.V."/>
            <person name="Bonch-Osmolovskaya E.A."/>
            <person name="Skryabin K.G."/>
            <person name="Ravin N.V."/>
        </authorList>
    </citation>
    <scope>NUCLEOTIDE SEQUENCE [LARGE SCALE GENOMIC DNA]</scope>
    <source>
        <strain evidence="12 13">SBH6</strain>
    </source>
</reference>
<feature type="transmembrane region" description="Helical" evidence="10">
    <location>
        <begin position="236"/>
        <end position="258"/>
    </location>
</feature>
<dbReference type="InterPro" id="IPR035952">
    <property type="entry name" value="Rhomboid-like_sf"/>
</dbReference>
<dbReference type="Proteomes" id="UP000030624">
    <property type="component" value="Chromosome"/>
</dbReference>
<evidence type="ECO:0000256" key="2">
    <source>
        <dbReference type="ARBA" id="ARBA00009045"/>
    </source>
</evidence>
<proteinExistence type="inferred from homology"/>
<dbReference type="GeneID" id="24796765"/>
<keyword evidence="6" id="KW-0378">Hydrolase</keyword>
<dbReference type="InterPro" id="IPR000058">
    <property type="entry name" value="Znf_AN1"/>
</dbReference>
<protein>
    <submittedName>
        <fullName evidence="12">Rhomboid family serine protease</fullName>
    </submittedName>
</protein>
<dbReference type="Pfam" id="PF01428">
    <property type="entry name" value="zf-AN1"/>
    <property type="match status" value="1"/>
</dbReference>
<evidence type="ECO:0000256" key="7">
    <source>
        <dbReference type="ARBA" id="ARBA00022833"/>
    </source>
</evidence>
<keyword evidence="12" id="KW-0645">Protease</keyword>
<dbReference type="SUPFAM" id="SSF118310">
    <property type="entry name" value="AN1-like Zinc finger"/>
    <property type="match status" value="1"/>
</dbReference>
<evidence type="ECO:0000256" key="1">
    <source>
        <dbReference type="ARBA" id="ARBA00004141"/>
    </source>
</evidence>
<evidence type="ECO:0000256" key="5">
    <source>
        <dbReference type="ARBA" id="ARBA00022771"/>
    </source>
</evidence>
<feature type="transmembrane region" description="Helical" evidence="10">
    <location>
        <begin position="156"/>
        <end position="174"/>
    </location>
</feature>
<comment type="subcellular location">
    <subcellularLocation>
        <location evidence="1">Membrane</location>
        <topology evidence="1">Multi-pass membrane protein</topology>
    </subcellularLocation>
</comment>
<dbReference type="GO" id="GO:0004252">
    <property type="term" value="F:serine-type endopeptidase activity"/>
    <property type="evidence" value="ECO:0007669"/>
    <property type="project" value="InterPro"/>
</dbReference>
<dbReference type="Gene3D" id="4.10.1110.10">
    <property type="entry name" value="AN1-like Zinc finger"/>
    <property type="match status" value="1"/>
</dbReference>
<dbReference type="PANTHER" id="PTHR43731:SF14">
    <property type="entry name" value="PRESENILIN-ASSOCIATED RHOMBOID-LIKE PROTEIN, MITOCHONDRIAL"/>
    <property type="match status" value="1"/>
</dbReference>
<dbReference type="Pfam" id="PF01694">
    <property type="entry name" value="Rhomboid"/>
    <property type="match status" value="1"/>
</dbReference>
<keyword evidence="9 10" id="KW-0472">Membrane</keyword>
<dbReference type="GO" id="GO:0016020">
    <property type="term" value="C:membrane"/>
    <property type="evidence" value="ECO:0007669"/>
    <property type="project" value="UniProtKB-SubCell"/>
</dbReference>
<dbReference type="GO" id="GO:0006508">
    <property type="term" value="P:proteolysis"/>
    <property type="evidence" value="ECO:0007669"/>
    <property type="project" value="UniProtKB-KW"/>
</dbReference>
<evidence type="ECO:0000256" key="6">
    <source>
        <dbReference type="ARBA" id="ARBA00022801"/>
    </source>
</evidence>
<keyword evidence="7" id="KW-0862">Zinc</keyword>
<evidence type="ECO:0000313" key="12">
    <source>
        <dbReference type="EMBL" id="AIY89223.1"/>
    </source>
</evidence>
<organism evidence="12 13">
    <name type="scientific">Geoglobus acetivorans</name>
    <dbReference type="NCBI Taxonomy" id="565033"/>
    <lineage>
        <taxon>Archaea</taxon>
        <taxon>Methanobacteriati</taxon>
        <taxon>Methanobacteriota</taxon>
        <taxon>Archaeoglobi</taxon>
        <taxon>Archaeoglobales</taxon>
        <taxon>Archaeoglobaceae</taxon>
        <taxon>Geoglobus</taxon>
    </lineage>
</organism>
<dbReference type="GO" id="GO:0008270">
    <property type="term" value="F:zinc ion binding"/>
    <property type="evidence" value="ECO:0007669"/>
    <property type="project" value="UniProtKB-KW"/>
</dbReference>
<dbReference type="Gene3D" id="1.20.1540.10">
    <property type="entry name" value="Rhomboid-like"/>
    <property type="match status" value="1"/>
</dbReference>
<keyword evidence="5" id="KW-0863">Zinc-finger</keyword>
<dbReference type="SMART" id="SM00154">
    <property type="entry name" value="ZnF_AN1"/>
    <property type="match status" value="1"/>
</dbReference>
<feature type="transmembrane region" description="Helical" evidence="10">
    <location>
        <begin position="79"/>
        <end position="100"/>
    </location>
</feature>
<dbReference type="KEGG" id="gac:GACE_0166"/>
<dbReference type="HOGENOM" id="CLU_055068_1_0_2"/>
<keyword evidence="3 10" id="KW-0812">Transmembrane</keyword>
<keyword evidence="8 10" id="KW-1133">Transmembrane helix</keyword>
<keyword evidence="4" id="KW-0479">Metal-binding</keyword>
<name>A0A0A7GBK0_GEOAI</name>
<dbReference type="SUPFAM" id="SSF144091">
    <property type="entry name" value="Rhomboid-like"/>
    <property type="match status" value="1"/>
</dbReference>
<feature type="transmembrane region" description="Helical" evidence="10">
    <location>
        <begin position="207"/>
        <end position="230"/>
    </location>
</feature>
<dbReference type="AlphaFoldDB" id="A0A0A7GBK0"/>
<evidence type="ECO:0000259" key="11">
    <source>
        <dbReference type="PROSITE" id="PS51039"/>
    </source>
</evidence>
<feature type="domain" description="AN1-type" evidence="11">
    <location>
        <begin position="1"/>
        <end position="43"/>
    </location>
</feature>
<sequence length="269" mass="30906">MKCDICGKDELLPYKCSYCGGTFCSDHRLPEKHSCEGLYDIPVKVKRDRDIGRRQRSRIAELQKYDPELKVRKNPFEIYGYNNMILAIITVLFALTLIFRPLFNMLALYPYDVYLRPWQLITSIFLHGSFEHYFVNALVLFFFGTELERRVGGKKYLEIFLLSGIFGNVMYVLFSYASGTFTPAVGASGAIYGVMGALAIMAPEIRVLLFFFIPMNIRMAVLLFALYNLYNLLTPSPLFTGVAYIAHLGGLVVGLYYGDRLRMRRRLRL</sequence>
<dbReference type="InterPro" id="IPR022764">
    <property type="entry name" value="Peptidase_S54_rhomboid_dom"/>
</dbReference>
<dbReference type="InterPro" id="IPR035896">
    <property type="entry name" value="AN1-like_Znf"/>
</dbReference>
<dbReference type="eggNOG" id="arCOG01769">
    <property type="taxonomic scope" value="Archaea"/>
</dbReference>
<dbReference type="EMBL" id="CP009552">
    <property type="protein sequence ID" value="AIY89223.1"/>
    <property type="molecule type" value="Genomic_DNA"/>
</dbReference>
<feature type="transmembrane region" description="Helical" evidence="10">
    <location>
        <begin position="180"/>
        <end position="200"/>
    </location>
</feature>
<evidence type="ECO:0000256" key="4">
    <source>
        <dbReference type="ARBA" id="ARBA00022723"/>
    </source>
</evidence>
<dbReference type="PANTHER" id="PTHR43731">
    <property type="entry name" value="RHOMBOID PROTEASE"/>
    <property type="match status" value="1"/>
</dbReference>
<evidence type="ECO:0000256" key="3">
    <source>
        <dbReference type="ARBA" id="ARBA00022692"/>
    </source>
</evidence>
<comment type="similarity">
    <text evidence="2">Belongs to the peptidase S54 family.</text>
</comment>
<dbReference type="RefSeq" id="WP_048090385.1">
    <property type="nucleotide sequence ID" value="NZ_CP009552.1"/>
</dbReference>
<dbReference type="InterPro" id="IPR050925">
    <property type="entry name" value="Rhomboid_protease_S54"/>
</dbReference>
<dbReference type="PROSITE" id="PS51039">
    <property type="entry name" value="ZF_AN1"/>
    <property type="match status" value="1"/>
</dbReference>
<accession>A0A0A7GBK0</accession>
<dbReference type="STRING" id="565033.GACE_0166"/>